<evidence type="ECO:0000313" key="16">
    <source>
        <dbReference type="Proteomes" id="UP000827721"/>
    </source>
</evidence>
<keyword evidence="4" id="KW-0653">Protein transport</keyword>
<dbReference type="Gene3D" id="1.10.10.60">
    <property type="entry name" value="Homeodomain-like"/>
    <property type="match status" value="1"/>
</dbReference>
<name>A0ABQ8IQ07_9ROSI</name>
<dbReference type="InterPro" id="IPR011006">
    <property type="entry name" value="CheY-like_superfamily"/>
</dbReference>
<keyword evidence="16" id="KW-1185">Reference proteome</keyword>
<feature type="domain" description="T-SNARE coiled-coil homology" evidence="13">
    <location>
        <begin position="225"/>
        <end position="287"/>
    </location>
</feature>
<dbReference type="PROSITE" id="PS50110">
    <property type="entry name" value="RESPONSE_REGULATORY"/>
    <property type="match status" value="1"/>
</dbReference>
<dbReference type="PANTHER" id="PTHR43874:SF63">
    <property type="entry name" value="RESPONSE REGULATORY DOMAIN-CONTAINING PROTEIN"/>
    <property type="match status" value="1"/>
</dbReference>
<keyword evidence="8" id="KW-0804">Transcription</keyword>
<dbReference type="InterPro" id="IPR006012">
    <property type="entry name" value="Syntaxin/epimorphin_CS"/>
</dbReference>
<reference evidence="15 16" key="1">
    <citation type="submission" date="2021-02" db="EMBL/GenBank/DDBJ databases">
        <title>Plant Genome Project.</title>
        <authorList>
            <person name="Zhang R.-G."/>
        </authorList>
    </citation>
    <scope>NUCLEOTIDE SEQUENCE [LARGE SCALE GENOMIC DNA]</scope>
    <source>
        <tissue evidence="15">Leaves</tissue>
    </source>
</reference>
<accession>A0ABQ8IQ07</accession>
<dbReference type="InterPro" id="IPR009057">
    <property type="entry name" value="Homeodomain-like_sf"/>
</dbReference>
<evidence type="ECO:0000259" key="12">
    <source>
        <dbReference type="PROSITE" id="PS50110"/>
    </source>
</evidence>
<dbReference type="SUPFAM" id="SSF46689">
    <property type="entry name" value="Homeodomain-like"/>
    <property type="match status" value="1"/>
</dbReference>
<protein>
    <recommendedName>
        <fullName evidence="17">Two-component response regulator</fullName>
    </recommendedName>
</protein>
<evidence type="ECO:0000313" key="15">
    <source>
        <dbReference type="EMBL" id="KAH7578292.1"/>
    </source>
</evidence>
<dbReference type="EMBL" id="JAFEMO010000001">
    <property type="protein sequence ID" value="KAH7578292.1"/>
    <property type="molecule type" value="Genomic_DNA"/>
</dbReference>
<dbReference type="SUPFAM" id="SSF47661">
    <property type="entry name" value="t-snare proteins"/>
    <property type="match status" value="1"/>
</dbReference>
<evidence type="ECO:0000259" key="14">
    <source>
        <dbReference type="PROSITE" id="PS51294"/>
    </source>
</evidence>
<dbReference type="Pfam" id="PF00072">
    <property type="entry name" value="Response_reg"/>
    <property type="match status" value="1"/>
</dbReference>
<dbReference type="InterPro" id="IPR006011">
    <property type="entry name" value="Syntaxin_N"/>
</dbReference>
<organism evidence="15 16">
    <name type="scientific">Xanthoceras sorbifolium</name>
    <dbReference type="NCBI Taxonomy" id="99658"/>
    <lineage>
        <taxon>Eukaryota</taxon>
        <taxon>Viridiplantae</taxon>
        <taxon>Streptophyta</taxon>
        <taxon>Embryophyta</taxon>
        <taxon>Tracheophyta</taxon>
        <taxon>Spermatophyta</taxon>
        <taxon>Magnoliopsida</taxon>
        <taxon>eudicotyledons</taxon>
        <taxon>Gunneridae</taxon>
        <taxon>Pentapetalae</taxon>
        <taxon>rosids</taxon>
        <taxon>malvids</taxon>
        <taxon>Sapindales</taxon>
        <taxon>Sapindaceae</taxon>
        <taxon>Xanthoceroideae</taxon>
        <taxon>Xanthoceras</taxon>
    </lineage>
</organism>
<dbReference type="CDD" id="cd17584">
    <property type="entry name" value="REC_typeB_ARR-like"/>
    <property type="match status" value="1"/>
</dbReference>
<proteinExistence type="inferred from homology"/>
<dbReference type="PROSITE" id="PS51294">
    <property type="entry name" value="HTH_MYB"/>
    <property type="match status" value="1"/>
</dbReference>
<evidence type="ECO:0000259" key="13">
    <source>
        <dbReference type="PROSITE" id="PS50192"/>
    </source>
</evidence>
<dbReference type="SUPFAM" id="SSF52172">
    <property type="entry name" value="CheY-like"/>
    <property type="match status" value="1"/>
</dbReference>
<sequence length="741" mass="84551">MATRNRTAVYKKKRDAFKSVRAPLSSSVSGSSGAVIEMVSGSFLRSNNRSSYAPLSTEEAGPSRDAFTVGLPPAWVDDSEEIAVNIQRAQVKMAELVKAHAKALMPSFGDGKEDQRMIEVLTHEITELLRRSERRVQKLSATGPSEDSNVRKNVQRSLATDLQNLSMDLRRKQSTYLKRLQQQKEGHDGVDLEMNYNENKFRMEDDGFSDVGFDEHQMMKLKNSEHFNQEKEREIKQVVESVNELAQIMKDLSVLVIDQGTIVDRIDHNIQNVATSVEEGFTQLQRHDLECRENTEERRDGHVCNNACYYVLYYASPLDPQNINLVIILPFTTKFRLLRLHALNYNADEFPAGLRVLVVDDDPCSLLVLEKMLKGFLYEVTTCDRAKDALSILQEDKNRFDLVISDLHMPEMDGFQLLEMMELLDIDVPIVIMSIDDSKNVVMKCIFKGACEYLAKPLRMETVKFIWRHVLPKKQKDFKETEKTTESAVNGESQMKPSLQIEGNTAANKILKRRKNDEEGGEAYDDVTTAKKPRVIWTVNLHKNFVRAVNQLGRDKAVPKKILECMKEMNVTGLTRENVASHLQKYRLFLQRRMESERGNFQPYMELKRSIFQQSSVIDSTSGQFAVPGLPIPEASGFEKLPANCRAGIPFVDQNMFRIPESNFYPFTDLSTSGAVVSYNNLSSPSEEHEFAYLGNTHDQHCRNLSTGDAYGESIYDQFMPEPLLYVKYFDQDKTFRGPFP</sequence>
<keyword evidence="9" id="KW-0539">Nucleus</keyword>
<dbReference type="Gene3D" id="1.20.58.70">
    <property type="match status" value="1"/>
</dbReference>
<dbReference type="PROSITE" id="PS50192">
    <property type="entry name" value="T_SNARE"/>
    <property type="match status" value="1"/>
</dbReference>
<evidence type="ECO:0000256" key="5">
    <source>
        <dbReference type="ARBA" id="ARBA00023012"/>
    </source>
</evidence>
<evidence type="ECO:0000256" key="8">
    <source>
        <dbReference type="ARBA" id="ARBA00023163"/>
    </source>
</evidence>
<dbReference type="InterPro" id="IPR000727">
    <property type="entry name" value="T_SNARE_dom"/>
</dbReference>
<evidence type="ECO:0000256" key="10">
    <source>
        <dbReference type="PROSITE-ProRule" id="PRU00169"/>
    </source>
</evidence>
<evidence type="ECO:0000256" key="2">
    <source>
        <dbReference type="ARBA" id="ARBA00009063"/>
    </source>
</evidence>
<dbReference type="PANTHER" id="PTHR43874">
    <property type="entry name" value="TWO-COMPONENT RESPONSE REGULATOR"/>
    <property type="match status" value="1"/>
</dbReference>
<dbReference type="NCBIfam" id="TIGR01557">
    <property type="entry name" value="myb_SHAQKYF"/>
    <property type="match status" value="1"/>
</dbReference>
<dbReference type="Proteomes" id="UP000827721">
    <property type="component" value="Unassembled WGS sequence"/>
</dbReference>
<dbReference type="SMART" id="SM00448">
    <property type="entry name" value="REC"/>
    <property type="match status" value="1"/>
</dbReference>
<evidence type="ECO:0000256" key="6">
    <source>
        <dbReference type="ARBA" id="ARBA00023015"/>
    </source>
</evidence>
<evidence type="ECO:0000256" key="3">
    <source>
        <dbReference type="ARBA" id="ARBA00022553"/>
    </source>
</evidence>
<evidence type="ECO:0000256" key="4">
    <source>
        <dbReference type="ARBA" id="ARBA00022927"/>
    </source>
</evidence>
<comment type="subcellular location">
    <subcellularLocation>
        <location evidence="1">Nucleus</location>
    </subcellularLocation>
</comment>
<comment type="caution">
    <text evidence="15">The sequence shown here is derived from an EMBL/GenBank/DDBJ whole genome shotgun (WGS) entry which is preliminary data.</text>
</comment>
<evidence type="ECO:0000256" key="9">
    <source>
        <dbReference type="ARBA" id="ARBA00023242"/>
    </source>
</evidence>
<dbReference type="InterPro" id="IPR010989">
    <property type="entry name" value="SNARE"/>
</dbReference>
<keyword evidence="5" id="KW-0902">Two-component regulatory system</keyword>
<evidence type="ECO:0000256" key="7">
    <source>
        <dbReference type="ARBA" id="ARBA00023159"/>
    </source>
</evidence>
<dbReference type="CDD" id="cd15845">
    <property type="entry name" value="SNARE_syntaxin16"/>
    <property type="match status" value="1"/>
</dbReference>
<evidence type="ECO:0000256" key="1">
    <source>
        <dbReference type="ARBA" id="ARBA00004123"/>
    </source>
</evidence>
<comment type="similarity">
    <text evidence="2 11">Belongs to the syntaxin family.</text>
</comment>
<dbReference type="PROSITE" id="PS00914">
    <property type="entry name" value="SYNTAXIN"/>
    <property type="match status" value="1"/>
</dbReference>
<dbReference type="Pfam" id="PF00249">
    <property type="entry name" value="Myb_DNA-binding"/>
    <property type="match status" value="1"/>
</dbReference>
<evidence type="ECO:0000256" key="11">
    <source>
        <dbReference type="RuleBase" id="RU003858"/>
    </source>
</evidence>
<gene>
    <name evidence="15" type="ORF">JRO89_XS01G0364600</name>
</gene>
<dbReference type="InterPro" id="IPR001005">
    <property type="entry name" value="SANT/Myb"/>
</dbReference>
<feature type="domain" description="Response regulatory" evidence="12">
    <location>
        <begin position="355"/>
        <end position="471"/>
    </location>
</feature>
<dbReference type="InterPro" id="IPR006447">
    <property type="entry name" value="Myb_dom_plants"/>
</dbReference>
<keyword evidence="3 10" id="KW-0597">Phosphoprotein</keyword>
<dbReference type="SMART" id="SM00397">
    <property type="entry name" value="t_SNARE"/>
    <property type="match status" value="1"/>
</dbReference>
<feature type="domain" description="HTH myb-type" evidence="14">
    <location>
        <begin position="529"/>
        <end position="591"/>
    </location>
</feature>
<dbReference type="InterPro" id="IPR017930">
    <property type="entry name" value="Myb_dom"/>
</dbReference>
<dbReference type="InterPro" id="IPR001789">
    <property type="entry name" value="Sig_transdc_resp-reg_receiver"/>
</dbReference>
<keyword evidence="4" id="KW-0813">Transport</keyword>
<feature type="modified residue" description="4-aspartylphosphate" evidence="10">
    <location>
        <position position="406"/>
    </location>
</feature>
<dbReference type="InterPro" id="IPR045279">
    <property type="entry name" value="ARR-like"/>
</dbReference>
<evidence type="ECO:0008006" key="17">
    <source>
        <dbReference type="Google" id="ProtNLM"/>
    </source>
</evidence>
<dbReference type="SMART" id="SM00503">
    <property type="entry name" value="SynN"/>
    <property type="match status" value="1"/>
</dbReference>
<keyword evidence="7" id="KW-0010">Activator</keyword>
<keyword evidence="6" id="KW-0805">Transcription regulation</keyword>
<dbReference type="Gene3D" id="3.40.50.2300">
    <property type="match status" value="1"/>
</dbReference>